<comment type="subcellular location">
    <subcellularLocation>
        <location evidence="1">Cell membrane</location>
        <topology evidence="1">Multi-pass membrane protein</topology>
    </subcellularLocation>
</comment>
<reference evidence="9" key="1">
    <citation type="submission" date="2024-02" db="EMBL/GenBank/DDBJ databases">
        <authorList>
            <consortium name="ELIXIR-Norway"/>
            <consortium name="Elixir Norway"/>
        </authorList>
    </citation>
    <scope>NUCLEOTIDE SEQUENCE</scope>
</reference>
<dbReference type="SUPFAM" id="SSF49299">
    <property type="entry name" value="PKD domain"/>
    <property type="match status" value="1"/>
</dbReference>
<dbReference type="Pfam" id="PF12704">
    <property type="entry name" value="MacB_PCD"/>
    <property type="match status" value="1"/>
</dbReference>
<dbReference type="Pfam" id="PF18911">
    <property type="entry name" value="PKD_4"/>
    <property type="match status" value="1"/>
</dbReference>
<dbReference type="InterPro" id="IPR022409">
    <property type="entry name" value="PKD/Chitinase_dom"/>
</dbReference>
<keyword evidence="2" id="KW-1003">Cell membrane</keyword>
<evidence type="ECO:0000256" key="2">
    <source>
        <dbReference type="ARBA" id="ARBA00022475"/>
    </source>
</evidence>
<feature type="transmembrane region" description="Helical" evidence="7">
    <location>
        <begin position="1007"/>
        <end position="1026"/>
    </location>
</feature>
<dbReference type="InterPro" id="IPR025857">
    <property type="entry name" value="MacB_PCD"/>
</dbReference>
<dbReference type="SMART" id="SM00089">
    <property type="entry name" value="PKD"/>
    <property type="match status" value="2"/>
</dbReference>
<evidence type="ECO:0000313" key="10">
    <source>
        <dbReference type="Proteomes" id="UP001497444"/>
    </source>
</evidence>
<keyword evidence="3 7" id="KW-0812">Transmembrane</keyword>
<feature type="transmembrane region" description="Helical" evidence="7">
    <location>
        <begin position="1141"/>
        <end position="1160"/>
    </location>
</feature>
<feature type="transmembrane region" description="Helical" evidence="7">
    <location>
        <begin position="1099"/>
        <end position="1129"/>
    </location>
</feature>
<dbReference type="Pfam" id="PF02687">
    <property type="entry name" value="FtsX"/>
    <property type="match status" value="1"/>
</dbReference>
<evidence type="ECO:0000256" key="3">
    <source>
        <dbReference type="ARBA" id="ARBA00022692"/>
    </source>
</evidence>
<dbReference type="InterPro" id="IPR050250">
    <property type="entry name" value="Macrolide_Exporter_MacB"/>
</dbReference>
<dbReference type="InterPro" id="IPR000601">
    <property type="entry name" value="PKD_dom"/>
</dbReference>
<dbReference type="InterPro" id="IPR035986">
    <property type="entry name" value="PKD_dom_sf"/>
</dbReference>
<dbReference type="Gene3D" id="2.60.40.10">
    <property type="entry name" value="Immunoglobulins"/>
    <property type="match status" value="1"/>
</dbReference>
<proteinExistence type="inferred from homology"/>
<evidence type="ECO:0000256" key="7">
    <source>
        <dbReference type="SAM" id="Phobius"/>
    </source>
</evidence>
<dbReference type="InterPro" id="IPR011110">
    <property type="entry name" value="Reg_prop"/>
</dbReference>
<evidence type="ECO:0000259" key="8">
    <source>
        <dbReference type="PROSITE" id="PS50093"/>
    </source>
</evidence>
<keyword evidence="5 7" id="KW-0472">Membrane</keyword>
<protein>
    <recommendedName>
        <fullName evidence="8">PKD domain-containing protein</fullName>
    </recommendedName>
</protein>
<evidence type="ECO:0000256" key="6">
    <source>
        <dbReference type="ARBA" id="ARBA00038076"/>
    </source>
</evidence>
<comment type="similarity">
    <text evidence="6">Belongs to the ABC-4 integral membrane protein family.</text>
</comment>
<feature type="domain" description="PKD" evidence="8">
    <location>
        <begin position="1468"/>
        <end position="1530"/>
    </location>
</feature>
<comment type="caution">
    <text evidence="9">The sequence shown here is derived from an EMBL/GenBank/DDBJ whole genome shotgun (WGS) entry which is preliminary data.</text>
</comment>
<feature type="transmembrane region" description="Helical" evidence="7">
    <location>
        <begin position="977"/>
        <end position="1001"/>
    </location>
</feature>
<feature type="transmembrane region" description="Helical" evidence="7">
    <location>
        <begin position="933"/>
        <end position="956"/>
    </location>
</feature>
<evidence type="ECO:0000256" key="5">
    <source>
        <dbReference type="ARBA" id="ARBA00023136"/>
    </source>
</evidence>
<dbReference type="CDD" id="cd00146">
    <property type="entry name" value="PKD"/>
    <property type="match status" value="1"/>
</dbReference>
<dbReference type="PROSITE" id="PS50093">
    <property type="entry name" value="PKD"/>
    <property type="match status" value="1"/>
</dbReference>
<evidence type="ECO:0000256" key="4">
    <source>
        <dbReference type="ARBA" id="ARBA00022989"/>
    </source>
</evidence>
<dbReference type="InterPro" id="IPR003838">
    <property type="entry name" value="ABC3_permease_C"/>
</dbReference>
<dbReference type="EMBL" id="CAXAQS010000397">
    <property type="protein sequence ID" value="CAK9251495.1"/>
    <property type="molecule type" value="Genomic_DNA"/>
</dbReference>
<keyword evidence="10" id="KW-1185">Reference proteome</keyword>
<accession>A0ABP0VAM9</accession>
<dbReference type="Proteomes" id="UP001497444">
    <property type="component" value="Unassembled WGS sequence"/>
</dbReference>
<dbReference type="PANTHER" id="PTHR30572">
    <property type="entry name" value="MEMBRANE COMPONENT OF TRANSPORTER-RELATED"/>
    <property type="match status" value="1"/>
</dbReference>
<dbReference type="InterPro" id="IPR013783">
    <property type="entry name" value="Ig-like_fold"/>
</dbReference>
<dbReference type="Pfam" id="PF07494">
    <property type="entry name" value="Reg_prop"/>
    <property type="match status" value="1"/>
</dbReference>
<evidence type="ECO:0000313" key="9">
    <source>
        <dbReference type="EMBL" id="CAK9251495.1"/>
    </source>
</evidence>
<gene>
    <name evidence="9" type="ORF">CSSPJE1EN1_LOCUS26873</name>
</gene>
<evidence type="ECO:0000256" key="1">
    <source>
        <dbReference type="ARBA" id="ARBA00004651"/>
    </source>
</evidence>
<name>A0ABP0VAM9_9BRYO</name>
<dbReference type="PANTHER" id="PTHR30572:SF4">
    <property type="entry name" value="ABC TRANSPORTER PERMEASE YTRF"/>
    <property type="match status" value="1"/>
</dbReference>
<organism evidence="9 10">
    <name type="scientific">Sphagnum jensenii</name>
    <dbReference type="NCBI Taxonomy" id="128206"/>
    <lineage>
        <taxon>Eukaryota</taxon>
        <taxon>Viridiplantae</taxon>
        <taxon>Streptophyta</taxon>
        <taxon>Embryophyta</taxon>
        <taxon>Bryophyta</taxon>
        <taxon>Sphagnophytina</taxon>
        <taxon>Sphagnopsida</taxon>
        <taxon>Sphagnales</taxon>
        <taxon>Sphagnaceae</taxon>
        <taxon>Sphagnum</taxon>
    </lineage>
</organism>
<sequence length="1792" mass="194554">MAQAKAADWRNWSNYSKVTGMVLKGSTLWIAGHGGVMTIDTATLQKTYYIKTAGQLPSLMVEDIQTDAVTGDIWIGTYDNGIVQVYNGTWTTYPYPANITLYHIAIDAAGTIWCATSGGLYKFANQSFTLISQVNNFTMWDVKIFPNGKLLLASIRPIIYDPVLDTAETIPTTVATYSTSSIAIDNDSSYYFTAQDQDISHMVDTTEYLITDSLVRDSNTDQIIQMQLINHTLTALTMNSKLYQYNGGTWSLHPKNSDALATTATDFDQDANGNLWLGGIYNGGEAKSLTGSTDVSLKKFALVSNTVSAIHDKSSSELWVLAGNEIGVYNKVSDAFTQVYELPIAAYNNYFNVGDITVWNGNPVALTDSGLYQFSGGVWSFLTCNGLPNVTYMLCIAADTSGNLYIGTLNGIYVLNGTTVTAYTPTNTPIMGSNGIIHKAYFDSSRNSMWFSTTQGILRYADGIFTMANSTNYPQLANYQYIYAIAQDPSGNMWFGTAYGGLVKYDGTNYTVDSVGASAGNQTVQALGFDGTTMYAADNVYGFWVLDNGTWVNYNTTNSDMTSNFVTGLYVDERHDVWLTSLDNGTLNTFGIDIFNKTQITLSVAEISQDLISVYPNPTTDRLFIKSESIHDGDPVILTDMLGRDAGLYTVSENIRLALRAITANKLRTALTLLIIILGITALIGILTATEGINQGVLNSFSEMGSNTFSIKNEGEVRRRRRRKALTTNPVITMLQCQDFKKNYKYPATVTQSIEADGNAVVKYESKKTNPNVRVVGIDDDYLKVSGWSIREGRNFSKQEVDNGQNVILLGKDLVKKLFDTEAGVVGKMINIGSGKYRVVGLLAAKGASQVSNDNIAMIPVVTAKRTFGDDNSSYTMSVMVNNVSELDRAVDEAMGVFRNVRKVRLGDDPDFDISKSDKAAQQTLDVVGNVNIATIVIGILTLIGAGIGLMNIMLVSVNERTREIGVSKALGATKRVIRIQFLTESTTICMIGGVIGIVMGVLVGNLVGHVSYIIAILSLFAALFYNELNIRALRSEAPRKLEPEYNWVKTADDASYLRPAENYYRKGVWKDNNAGRQSYFLRTPGYGYSGYRRSKISYFIIAALILGYIGLTRPLLLLFGAALPLAIYWVEWQVTFGKRIVFISLCCIIALAPIGIWAMRSAEIGGKYVGIYPIYYAENNSQFRPTHEAIWEFQKSFGTEGRDFHQFMVPLWKATISDDTSTLYIDSVLMDCPGFVKQTIGEERLRKSYLLYRQSIMYQRSTYPPGTVMPDTIPAIEQQAQISFLRTDMPSTGWTNPEQEDTVRNIVAAVNLATVARVSVKLLASTVNSSLSLLGWDSIKVVVTASYKDTIDGWGTVKTPVGTYNCLRQKRVEIDTTTYYYNTSSGGSYTLMPTSILGTTVLAANPSIALPATSYSYLAKETKGPVISFTYDSISQPITANWSALPPYPIAKFTADTGAAGLVTFLDSSSYATTYSWSFGDGSALNTSVAPNHTYTANGTYYVCLTVTNASGNNTVCDSVHITNIVGGAPPVAQISPSGQDTICPGASVVLRAQTGTGYTFKWSNNSTADSIIVNAAGSYTVKVFHSGDSATSAPTVVVINGPSAALTLTGPATFCTGDSTLISAPAGLSYHWSTGATTQSIEASTSNTYTVTVTNGNHCTAVSTPQVITVNTPQADNVTQAGVVLSSQTESNYQWYEGSTMLTGATSQTYTATQNGLYTVHYTDANGCASVSNSVTVTGVGINEISSSDFRIFPNPASDVIQLDLSHIDQATLAGITDIVIYNVLGEKVG</sequence>
<dbReference type="Gene3D" id="2.130.10.10">
    <property type="entry name" value="YVTN repeat-like/Quinoprotein amine dehydrogenase"/>
    <property type="match status" value="3"/>
</dbReference>
<dbReference type="InterPro" id="IPR015943">
    <property type="entry name" value="WD40/YVTN_repeat-like_dom_sf"/>
</dbReference>
<keyword evidence="4 7" id="KW-1133">Transmembrane helix</keyword>
<dbReference type="SUPFAM" id="SSF63829">
    <property type="entry name" value="Calcium-dependent phosphotriesterase"/>
    <property type="match status" value="2"/>
</dbReference>